<dbReference type="InterPro" id="IPR050213">
    <property type="entry name" value="GST_superfamily"/>
</dbReference>
<feature type="domain" description="GST C-terminal" evidence="7">
    <location>
        <begin position="1"/>
        <end position="175"/>
    </location>
</feature>
<dbReference type="STRING" id="7739.C3Z0L4"/>
<keyword evidence="4" id="KW-0808">Transferase</keyword>
<evidence type="ECO:0000256" key="4">
    <source>
        <dbReference type="ARBA" id="ARBA00022679"/>
    </source>
</evidence>
<evidence type="ECO:0000259" key="7">
    <source>
        <dbReference type="PROSITE" id="PS50405"/>
    </source>
</evidence>
<organism>
    <name type="scientific">Branchiostoma floridae</name>
    <name type="common">Florida lancelet</name>
    <name type="synonym">Amphioxus</name>
    <dbReference type="NCBI Taxonomy" id="7739"/>
    <lineage>
        <taxon>Eukaryota</taxon>
        <taxon>Metazoa</taxon>
        <taxon>Chordata</taxon>
        <taxon>Cephalochordata</taxon>
        <taxon>Leptocardii</taxon>
        <taxon>Amphioxiformes</taxon>
        <taxon>Branchiostomatidae</taxon>
        <taxon>Branchiostoma</taxon>
    </lineage>
</organism>
<dbReference type="InterPro" id="IPR010987">
    <property type="entry name" value="Glutathione-S-Trfase_C-like"/>
</dbReference>
<gene>
    <name evidence="8" type="ORF">BRAFLDRAFT_234174</name>
</gene>
<evidence type="ECO:0000256" key="5">
    <source>
        <dbReference type="ARBA" id="ARBA00047960"/>
    </source>
</evidence>
<dbReference type="PANTHER" id="PTHR11571:SF222">
    <property type="entry name" value="GLUTATHIONE TRANSFERASE"/>
    <property type="match status" value="1"/>
</dbReference>
<protein>
    <recommendedName>
        <fullName evidence="3">glutathione transferase</fullName>
        <ecNumber evidence="3">2.5.1.18</ecNumber>
    </recommendedName>
</protein>
<dbReference type="SUPFAM" id="SSF52833">
    <property type="entry name" value="Thioredoxin-like"/>
    <property type="match status" value="1"/>
</dbReference>
<dbReference type="Pfam" id="PF02798">
    <property type="entry name" value="GST_N"/>
    <property type="match status" value="1"/>
</dbReference>
<comment type="catalytic activity">
    <reaction evidence="5">
        <text>RX + glutathione = an S-substituted glutathione + a halide anion + H(+)</text>
        <dbReference type="Rhea" id="RHEA:16437"/>
        <dbReference type="ChEBI" id="CHEBI:15378"/>
        <dbReference type="ChEBI" id="CHEBI:16042"/>
        <dbReference type="ChEBI" id="CHEBI:17792"/>
        <dbReference type="ChEBI" id="CHEBI:57925"/>
        <dbReference type="ChEBI" id="CHEBI:90779"/>
        <dbReference type="EC" id="2.5.1.18"/>
    </reaction>
</comment>
<dbReference type="Gene3D" id="3.40.30.10">
    <property type="entry name" value="Glutaredoxin"/>
    <property type="match status" value="1"/>
</dbReference>
<dbReference type="PROSITE" id="PS50404">
    <property type="entry name" value="GST_NTER"/>
    <property type="match status" value="1"/>
</dbReference>
<feature type="non-terminal residue" evidence="8">
    <location>
        <position position="1"/>
    </location>
</feature>
<dbReference type="InterPro" id="IPR004046">
    <property type="entry name" value="GST_C"/>
</dbReference>
<dbReference type="EC" id="2.5.1.18" evidence="3"/>
<dbReference type="PROSITE" id="PS50405">
    <property type="entry name" value="GST_CTER"/>
    <property type="match status" value="1"/>
</dbReference>
<reference evidence="8" key="1">
    <citation type="journal article" date="2008" name="Nature">
        <title>The amphioxus genome and the evolution of the chordate karyotype.</title>
        <authorList>
            <consortium name="US DOE Joint Genome Institute (JGI-PGF)"/>
            <person name="Putnam N.H."/>
            <person name="Butts T."/>
            <person name="Ferrier D.E.K."/>
            <person name="Furlong R.F."/>
            <person name="Hellsten U."/>
            <person name="Kawashima T."/>
            <person name="Robinson-Rechavi M."/>
            <person name="Shoguchi E."/>
            <person name="Terry A."/>
            <person name="Yu J.-K."/>
            <person name="Benito-Gutierrez E.L."/>
            <person name="Dubchak I."/>
            <person name="Garcia-Fernandez J."/>
            <person name="Gibson-Brown J.J."/>
            <person name="Grigoriev I.V."/>
            <person name="Horton A.C."/>
            <person name="de Jong P.J."/>
            <person name="Jurka J."/>
            <person name="Kapitonov V.V."/>
            <person name="Kohara Y."/>
            <person name="Kuroki Y."/>
            <person name="Lindquist E."/>
            <person name="Lucas S."/>
            <person name="Osoegawa K."/>
            <person name="Pennacchio L.A."/>
            <person name="Salamov A.A."/>
            <person name="Satou Y."/>
            <person name="Sauka-Spengler T."/>
            <person name="Schmutz J."/>
            <person name="Shin-I T."/>
            <person name="Toyoda A."/>
            <person name="Bronner-Fraser M."/>
            <person name="Fujiyama A."/>
            <person name="Holland L.Z."/>
            <person name="Holland P.W.H."/>
            <person name="Satoh N."/>
            <person name="Rokhsar D.S."/>
        </authorList>
    </citation>
    <scope>NUCLEOTIDE SEQUENCE [LARGE SCALE GENOMIC DNA]</scope>
    <source>
        <strain evidence="8">S238N-H82</strain>
        <tissue evidence="8">Testes</tissue>
    </source>
</reference>
<dbReference type="Gene3D" id="1.20.1050.10">
    <property type="match status" value="1"/>
</dbReference>
<comment type="function">
    <text evidence="1">Conjugation of reduced glutathione to a wide number of exogenous and endogenous hydrophobic electrophiles.</text>
</comment>
<comment type="similarity">
    <text evidence="2">Belongs to the GST superfamily. Mu family.</text>
</comment>
<evidence type="ECO:0000256" key="3">
    <source>
        <dbReference type="ARBA" id="ARBA00012452"/>
    </source>
</evidence>
<dbReference type="GO" id="GO:0004364">
    <property type="term" value="F:glutathione transferase activity"/>
    <property type="evidence" value="ECO:0007669"/>
    <property type="project" value="UniProtKB-EC"/>
</dbReference>
<dbReference type="EMBL" id="GG666569">
    <property type="protein sequence ID" value="EEN53894.1"/>
    <property type="molecule type" value="Genomic_DNA"/>
</dbReference>
<dbReference type="InterPro" id="IPR036282">
    <property type="entry name" value="Glutathione-S-Trfase_C_sf"/>
</dbReference>
<feature type="domain" description="GST N-terminal" evidence="6">
    <location>
        <begin position="1"/>
        <end position="74"/>
    </location>
</feature>
<evidence type="ECO:0000313" key="8">
    <source>
        <dbReference type="EMBL" id="EEN53894.1"/>
    </source>
</evidence>
<dbReference type="InParanoid" id="C3Z0L4"/>
<evidence type="ECO:0000259" key="6">
    <source>
        <dbReference type="PROSITE" id="PS50404"/>
    </source>
</evidence>
<dbReference type="AlphaFoldDB" id="C3Z0L4"/>
<dbReference type="SUPFAM" id="SSF47616">
    <property type="entry name" value="GST C-terminal domain-like"/>
    <property type="match status" value="1"/>
</dbReference>
<dbReference type="eggNOG" id="KOG1695">
    <property type="taxonomic scope" value="Eukaryota"/>
</dbReference>
<dbReference type="PANTHER" id="PTHR11571">
    <property type="entry name" value="GLUTATHIONE S-TRANSFERASE"/>
    <property type="match status" value="1"/>
</dbReference>
<dbReference type="InterPro" id="IPR036249">
    <property type="entry name" value="Thioredoxin-like_sf"/>
</dbReference>
<dbReference type="Gene3D" id="1.20.1050.130">
    <property type="match status" value="1"/>
</dbReference>
<dbReference type="Pfam" id="PF14497">
    <property type="entry name" value="GST_C_3"/>
    <property type="match status" value="1"/>
</dbReference>
<accession>C3Z0L4</accession>
<dbReference type="InterPro" id="IPR004045">
    <property type="entry name" value="Glutathione_S-Trfase_N"/>
</dbReference>
<proteinExistence type="inferred from homology"/>
<evidence type="ECO:0000256" key="1">
    <source>
        <dbReference type="ARBA" id="ARBA00003701"/>
    </source>
</evidence>
<name>C3Z0L4_BRAFL</name>
<evidence type="ECO:0000256" key="2">
    <source>
        <dbReference type="ARBA" id="ARBA00005861"/>
    </source>
</evidence>
<sequence length="196" mass="23246">QSIRLMLEYTEADYKEEVYVCGGPPDFSKDCWRSIKDNFGLAFPNLPYYIDGDLKLTHSMAIMRHLGRKNNLYGVSEEEQIRQDMLEQEVVDFRVSYIQLTYNAKDFYTFPPHKLWFGKMTYCDFLMYEHLDQHRVLEPTCLNGFKNLEDFMDRFEALPSIAAYLKSDRFYVHPICNRRAKFSNEPNYGASDHIKN</sequence>